<dbReference type="EMBL" id="JACHIF010000008">
    <property type="protein sequence ID" value="MBB5039487.1"/>
    <property type="molecule type" value="Genomic_DNA"/>
</dbReference>
<dbReference type="Gene3D" id="1.25.40.10">
    <property type="entry name" value="Tetratricopeptide repeat domain"/>
    <property type="match status" value="1"/>
</dbReference>
<comment type="caution">
    <text evidence="4">The sequence shown here is derived from an EMBL/GenBank/DDBJ whole genome shotgun (WGS) entry which is preliminary data.</text>
</comment>
<feature type="repeat" description="TPR" evidence="1">
    <location>
        <begin position="649"/>
        <end position="682"/>
    </location>
</feature>
<evidence type="ECO:0000256" key="2">
    <source>
        <dbReference type="SAM" id="Phobius"/>
    </source>
</evidence>
<organism evidence="4 5">
    <name type="scientific">Prosthecobacter dejongeii</name>
    <dbReference type="NCBI Taxonomy" id="48465"/>
    <lineage>
        <taxon>Bacteria</taxon>
        <taxon>Pseudomonadati</taxon>
        <taxon>Verrucomicrobiota</taxon>
        <taxon>Verrucomicrobiia</taxon>
        <taxon>Verrucomicrobiales</taxon>
        <taxon>Verrucomicrobiaceae</taxon>
        <taxon>Prosthecobacter</taxon>
    </lineage>
</organism>
<dbReference type="InterPro" id="IPR025738">
    <property type="entry name" value="BatD"/>
</dbReference>
<reference evidence="4 5" key="1">
    <citation type="submission" date="2020-08" db="EMBL/GenBank/DDBJ databases">
        <title>Genomic Encyclopedia of Type Strains, Phase IV (KMG-IV): sequencing the most valuable type-strain genomes for metagenomic binning, comparative biology and taxonomic classification.</title>
        <authorList>
            <person name="Goeker M."/>
        </authorList>
    </citation>
    <scope>NUCLEOTIDE SEQUENCE [LARGE SCALE GENOMIC DNA]</scope>
    <source>
        <strain evidence="4 5">DSM 12251</strain>
    </source>
</reference>
<keyword evidence="2" id="KW-0812">Transmembrane</keyword>
<dbReference type="Proteomes" id="UP000534294">
    <property type="component" value="Unassembled WGS sequence"/>
</dbReference>
<evidence type="ECO:0000313" key="5">
    <source>
        <dbReference type="Proteomes" id="UP000534294"/>
    </source>
</evidence>
<dbReference type="Pfam" id="PF13584">
    <property type="entry name" value="BatD"/>
    <property type="match status" value="1"/>
</dbReference>
<dbReference type="InterPro" id="IPR011990">
    <property type="entry name" value="TPR-like_helical_dom_sf"/>
</dbReference>
<protein>
    <recommendedName>
        <fullName evidence="6">Oxygen tolerance</fullName>
    </recommendedName>
</protein>
<dbReference type="SUPFAM" id="SSF48452">
    <property type="entry name" value="TPR-like"/>
    <property type="match status" value="1"/>
</dbReference>
<feature type="transmembrane region" description="Helical" evidence="2">
    <location>
        <begin position="470"/>
        <end position="489"/>
    </location>
</feature>
<dbReference type="AlphaFoldDB" id="A0A7W7YNU7"/>
<feature type="chain" id="PRO_5030815917" description="Oxygen tolerance" evidence="3">
    <location>
        <begin position="29"/>
        <end position="851"/>
    </location>
</feature>
<keyword evidence="1" id="KW-0802">TPR repeat</keyword>
<name>A0A7W7YNU7_9BACT</name>
<dbReference type="InterPro" id="IPR019734">
    <property type="entry name" value="TPR_rpt"/>
</dbReference>
<evidence type="ECO:0000313" key="4">
    <source>
        <dbReference type="EMBL" id="MBB5039487.1"/>
    </source>
</evidence>
<evidence type="ECO:0000256" key="3">
    <source>
        <dbReference type="SAM" id="SignalP"/>
    </source>
</evidence>
<keyword evidence="5" id="KW-1185">Reference proteome</keyword>
<evidence type="ECO:0008006" key="6">
    <source>
        <dbReference type="Google" id="ProtNLM"/>
    </source>
</evidence>
<accession>A0A7W7YNU7</accession>
<keyword evidence="3" id="KW-0732">Signal</keyword>
<feature type="signal peptide" evidence="3">
    <location>
        <begin position="1"/>
        <end position="28"/>
    </location>
</feature>
<dbReference type="PANTHER" id="PTHR40940:SF2">
    <property type="entry name" value="BATD"/>
    <property type="match status" value="1"/>
</dbReference>
<feature type="transmembrane region" description="Helical" evidence="2">
    <location>
        <begin position="719"/>
        <end position="739"/>
    </location>
</feature>
<keyword evidence="2" id="KW-1133">Transmembrane helix</keyword>
<gene>
    <name evidence="4" type="ORF">HNQ64_003759</name>
</gene>
<dbReference type="Gene3D" id="2.30.30.40">
    <property type="entry name" value="SH3 Domains"/>
    <property type="match status" value="1"/>
</dbReference>
<keyword evidence="2" id="KW-0472">Membrane</keyword>
<proteinExistence type="predicted"/>
<evidence type="ECO:0000256" key="1">
    <source>
        <dbReference type="PROSITE-ProRule" id="PRU00339"/>
    </source>
</evidence>
<dbReference type="PANTHER" id="PTHR40940">
    <property type="entry name" value="PROTEIN BATD-RELATED"/>
    <property type="match status" value="1"/>
</dbReference>
<dbReference type="PROSITE" id="PS50005">
    <property type="entry name" value="TPR"/>
    <property type="match status" value="1"/>
</dbReference>
<feature type="transmembrane region" description="Helical" evidence="2">
    <location>
        <begin position="745"/>
        <end position="768"/>
    </location>
</feature>
<dbReference type="RefSeq" id="WP_184211296.1">
    <property type="nucleotide sequence ID" value="NZ_JACHIF010000008.1"/>
</dbReference>
<sequence>MTKVIRDSCTAWRLLAVFWLALTSLSHAATVRAYIQPAKARPNQMVMYVITVQDGQVESVPDLRLPLQISQSTAVSTSQQYSLSQGRQTTSIQLSWGVAASEPGEFVIPAQTLRINGEEVATNEVKLSVEAGSDPSGLGSGEDANQPVLQIELGKKEIYQGEVMPVTCSLYVPRQTQLRRLGLIEIEKSDFAISRFPQQSDQTTTVIDGVGYVVLTFRSTLSSLRTGDLKVGPASMEILVEVPMEGARRPNLPQNFPQAFFGVPTEPRKLVVKSQQVTLKVLPLPTEGKPASFSGAVGDFSMTASANPNELTVGDPLAVELIFEGTGNFDALTAPALTAPSGWKSYPAKRYNIEGQLDQNQVPTLERKIGYSQVFIPEAVHAALPPFEVSYFSATQKQYVTLRTEAIPLTMKPAAPTSETAATASTTANMPVPPPVADPSPDITDIVIKPSPTSRWLAPTSTLLIHSRTFWSLQMVPVGLLLLASVFAISRRRRSARMAGRAGELRAAWAEFESGKASEANFLRHAAQFIHVASAGTPVKDPDLKAIVERYENTHFTAAGASPIPAIEQRKITETLSRLFKQALAKVTLLALLGFLASTSSSAQSSKNSAPTSDEVYREALAEMEKGNFARAQYVAESLTKKKPAQLSPEVFQLIGHARYRQEDLGRAVLWYQRAQLFDPRNPELRQNLRHLHERLRFLSFGEKSPLAEWSLWLTPNEWVLLAAIGFWLVMFSVLWRILAGRGALTGAVIVSVLGLLIAIPAASLAAFRPQGLERIQNISLVTVSDVRAYTAATVTSGTVMDLPPGSQVRVLEKRGTWVYIEIPNAPENLRGWVEGGAITPLWIWDEALVP</sequence>